<reference evidence="4" key="1">
    <citation type="journal article" date="2018" name="DNA Res.">
        <title>Multiple hybrid de novo genome assembly of finger millet, an orphan allotetraploid crop.</title>
        <authorList>
            <person name="Hatakeyama M."/>
            <person name="Aluri S."/>
            <person name="Balachadran M.T."/>
            <person name="Sivarajan S.R."/>
            <person name="Patrignani A."/>
            <person name="Gruter S."/>
            <person name="Poveda L."/>
            <person name="Shimizu-Inatsugi R."/>
            <person name="Baeten J."/>
            <person name="Francoijs K.J."/>
            <person name="Nataraja K.N."/>
            <person name="Reddy Y.A.N."/>
            <person name="Phadnis S."/>
            <person name="Ravikumar R.L."/>
            <person name="Schlapbach R."/>
            <person name="Sreeman S.M."/>
            <person name="Shimizu K.K."/>
        </authorList>
    </citation>
    <scope>NUCLEOTIDE SEQUENCE</scope>
</reference>
<sequence>MSRWSASWQSPSPKPAWDAARAAMSRWSASWQSPSPKPAWDAASLAGALKDAASRRSAPYVRPLHAVLLKLGLSASAILATSLAHLAFRCGLPGYARDLFDEMPHHDVVSWTSLITGHAHQGLHRDSLALLRRMVNSGVAPNGYSLSGGLLACAGVGKDALALGKEIHARICKLKRHGTVDAVVENGVLDMYSRCGSIEYARKVFQSMVVRNIVAWNSMMSALLGSGQAEEALGLFVSMISCGFAVDEFSFSIVVDACRDLALLKQGMQVHAQVVGGGFESDDIVRNSLLDMYAKCGCVDSAELIFKATPSHDAVLWTTMISAYGKFGRVRVACLAVLSACSHGGLVREGWHYFKLMSDGQISVRIQPEHYGCMADLLCRKGYLEKALEFIENMPFDSSVAAWSSLLNSSRIYGNAKMSRLAASRLLKLDPENHSNWVALSSAHALESDWHETWKIRENMSRECVKKEPGCSWVQLNDGVHVFLMADQSHPELIGILHTLDSMEDVLVMPQKGT</sequence>
<dbReference type="InterPro" id="IPR011990">
    <property type="entry name" value="TPR-like_helical_dom_sf"/>
</dbReference>
<dbReference type="PANTHER" id="PTHR47926">
    <property type="entry name" value="PENTATRICOPEPTIDE REPEAT-CONTAINING PROTEIN"/>
    <property type="match status" value="1"/>
</dbReference>
<proteinExistence type="predicted"/>
<dbReference type="Pfam" id="PF20431">
    <property type="entry name" value="E_motif"/>
    <property type="match status" value="1"/>
</dbReference>
<feature type="repeat" description="PPR" evidence="3">
    <location>
        <begin position="107"/>
        <end position="141"/>
    </location>
</feature>
<dbReference type="PROSITE" id="PS51375">
    <property type="entry name" value="PPR"/>
    <property type="match status" value="2"/>
</dbReference>
<dbReference type="FunFam" id="1.25.40.10:FF:001283">
    <property type="entry name" value="Vegetative storage protein"/>
    <property type="match status" value="1"/>
</dbReference>
<reference evidence="4" key="2">
    <citation type="submission" date="2021-12" db="EMBL/GenBank/DDBJ databases">
        <title>Resequencing data analysis of finger millet.</title>
        <authorList>
            <person name="Hatakeyama M."/>
            <person name="Aluri S."/>
            <person name="Balachadran M.T."/>
            <person name="Sivarajan S.R."/>
            <person name="Poveda L."/>
            <person name="Shimizu-Inatsugi R."/>
            <person name="Schlapbach R."/>
            <person name="Sreeman S.M."/>
            <person name="Shimizu K.K."/>
        </authorList>
    </citation>
    <scope>NUCLEOTIDE SEQUENCE</scope>
</reference>
<dbReference type="Proteomes" id="UP001054889">
    <property type="component" value="Unassembled WGS sequence"/>
</dbReference>
<evidence type="ECO:0008006" key="6">
    <source>
        <dbReference type="Google" id="ProtNLM"/>
    </source>
</evidence>
<name>A0AAV5C8P2_ELECO</name>
<dbReference type="InterPro" id="IPR046848">
    <property type="entry name" value="E_motif"/>
</dbReference>
<dbReference type="InterPro" id="IPR046960">
    <property type="entry name" value="PPR_At4g14850-like_plant"/>
</dbReference>
<dbReference type="Pfam" id="PF13041">
    <property type="entry name" value="PPR_2"/>
    <property type="match status" value="1"/>
</dbReference>
<comment type="caution">
    <text evidence="4">The sequence shown here is derived from an EMBL/GenBank/DDBJ whole genome shotgun (WGS) entry which is preliminary data.</text>
</comment>
<dbReference type="Pfam" id="PF01535">
    <property type="entry name" value="PPR"/>
    <property type="match status" value="4"/>
</dbReference>
<accession>A0AAV5C8P2</accession>
<feature type="repeat" description="PPR" evidence="3">
    <location>
        <begin position="212"/>
        <end position="246"/>
    </location>
</feature>
<keyword evidence="5" id="KW-1185">Reference proteome</keyword>
<dbReference type="FunFam" id="1.25.40.10:FF:000285">
    <property type="entry name" value="Pentatricopeptide repeat-containing protein, chloroplastic"/>
    <property type="match status" value="1"/>
</dbReference>
<gene>
    <name evidence="4" type="primary">ga11310</name>
    <name evidence="4" type="ORF">PR202_ga11310</name>
</gene>
<evidence type="ECO:0000313" key="5">
    <source>
        <dbReference type="Proteomes" id="UP001054889"/>
    </source>
</evidence>
<keyword evidence="1" id="KW-0677">Repeat</keyword>
<dbReference type="EMBL" id="BQKI01000005">
    <property type="protein sequence ID" value="GJM94646.1"/>
    <property type="molecule type" value="Genomic_DNA"/>
</dbReference>
<organism evidence="4 5">
    <name type="scientific">Eleusine coracana subsp. coracana</name>
    <dbReference type="NCBI Taxonomy" id="191504"/>
    <lineage>
        <taxon>Eukaryota</taxon>
        <taxon>Viridiplantae</taxon>
        <taxon>Streptophyta</taxon>
        <taxon>Embryophyta</taxon>
        <taxon>Tracheophyta</taxon>
        <taxon>Spermatophyta</taxon>
        <taxon>Magnoliopsida</taxon>
        <taxon>Liliopsida</taxon>
        <taxon>Poales</taxon>
        <taxon>Poaceae</taxon>
        <taxon>PACMAD clade</taxon>
        <taxon>Chloridoideae</taxon>
        <taxon>Cynodonteae</taxon>
        <taxon>Eleusininae</taxon>
        <taxon>Eleusine</taxon>
    </lineage>
</organism>
<keyword evidence="2" id="KW-0809">Transit peptide</keyword>
<dbReference type="NCBIfam" id="TIGR00756">
    <property type="entry name" value="PPR"/>
    <property type="match status" value="2"/>
</dbReference>
<evidence type="ECO:0000256" key="3">
    <source>
        <dbReference type="PROSITE-ProRule" id="PRU00708"/>
    </source>
</evidence>
<evidence type="ECO:0000313" key="4">
    <source>
        <dbReference type="EMBL" id="GJM94646.1"/>
    </source>
</evidence>
<protein>
    <recommendedName>
        <fullName evidence="6">Pentatricopeptide repeat-containing protein</fullName>
    </recommendedName>
</protein>
<dbReference type="Gene3D" id="1.25.40.10">
    <property type="entry name" value="Tetratricopeptide repeat domain"/>
    <property type="match status" value="3"/>
</dbReference>
<dbReference type="InterPro" id="IPR002885">
    <property type="entry name" value="PPR_rpt"/>
</dbReference>
<evidence type="ECO:0000256" key="1">
    <source>
        <dbReference type="ARBA" id="ARBA00022737"/>
    </source>
</evidence>
<dbReference type="GO" id="GO:0009451">
    <property type="term" value="P:RNA modification"/>
    <property type="evidence" value="ECO:0007669"/>
    <property type="project" value="InterPro"/>
</dbReference>
<dbReference type="GO" id="GO:0099402">
    <property type="term" value="P:plant organ development"/>
    <property type="evidence" value="ECO:0007669"/>
    <property type="project" value="UniProtKB-ARBA"/>
</dbReference>
<dbReference type="FunFam" id="1.25.40.10:FF:000158">
    <property type="entry name" value="pentatricopeptide repeat-containing protein At2g33680"/>
    <property type="match status" value="1"/>
</dbReference>
<dbReference type="AlphaFoldDB" id="A0AAV5C8P2"/>
<evidence type="ECO:0000256" key="2">
    <source>
        <dbReference type="ARBA" id="ARBA00022946"/>
    </source>
</evidence>
<dbReference type="PANTHER" id="PTHR47926:SF449">
    <property type="entry name" value="PENTATRICOPEPTIDE REPEAT-CONTAINING PROTEIN"/>
    <property type="match status" value="1"/>
</dbReference>
<dbReference type="GO" id="GO:0003723">
    <property type="term" value="F:RNA binding"/>
    <property type="evidence" value="ECO:0007669"/>
    <property type="project" value="InterPro"/>
</dbReference>